<dbReference type="CDD" id="cd08267">
    <property type="entry name" value="MDR1"/>
    <property type="match status" value="1"/>
</dbReference>
<gene>
    <name evidence="2" type="ORF">FLL45_20560</name>
</gene>
<dbReference type="SUPFAM" id="SSF51735">
    <property type="entry name" value="NAD(P)-binding Rossmann-fold domains"/>
    <property type="match status" value="1"/>
</dbReference>
<proteinExistence type="predicted"/>
<dbReference type="SUPFAM" id="SSF50129">
    <property type="entry name" value="GroES-like"/>
    <property type="match status" value="1"/>
</dbReference>
<dbReference type="GO" id="GO:0016491">
    <property type="term" value="F:oxidoreductase activity"/>
    <property type="evidence" value="ECO:0007669"/>
    <property type="project" value="InterPro"/>
</dbReference>
<dbReference type="PANTHER" id="PTHR11695:SF648">
    <property type="entry name" value="ZINC-BINDING OXIDOREDUCTASE"/>
    <property type="match status" value="1"/>
</dbReference>
<feature type="domain" description="Enoyl reductase (ER)" evidence="1">
    <location>
        <begin position="10"/>
        <end position="313"/>
    </location>
</feature>
<dbReference type="InterPro" id="IPR020843">
    <property type="entry name" value="ER"/>
</dbReference>
<dbReference type="InterPro" id="IPR050700">
    <property type="entry name" value="YIM1/Zinc_Alcohol_DH_Fams"/>
</dbReference>
<organism evidence="2 3">
    <name type="scientific">Aliikangiella marina</name>
    <dbReference type="NCBI Taxonomy" id="1712262"/>
    <lineage>
        <taxon>Bacteria</taxon>
        <taxon>Pseudomonadati</taxon>
        <taxon>Pseudomonadota</taxon>
        <taxon>Gammaproteobacteria</taxon>
        <taxon>Oceanospirillales</taxon>
        <taxon>Pleioneaceae</taxon>
        <taxon>Aliikangiella</taxon>
    </lineage>
</organism>
<protein>
    <submittedName>
        <fullName evidence="2">NAD(P)-dependent alcohol dehydrogenase</fullName>
    </submittedName>
</protein>
<dbReference type="Pfam" id="PF13602">
    <property type="entry name" value="ADH_zinc_N_2"/>
    <property type="match status" value="1"/>
</dbReference>
<reference evidence="2 3" key="1">
    <citation type="submission" date="2019-06" db="EMBL/GenBank/DDBJ databases">
        <title>Draft genome of Aliikangiella marina GYP-15.</title>
        <authorList>
            <person name="Wang G."/>
        </authorList>
    </citation>
    <scope>NUCLEOTIDE SEQUENCE [LARGE SCALE GENOMIC DNA]</scope>
    <source>
        <strain evidence="2 3">GYP-15</strain>
    </source>
</reference>
<dbReference type="Pfam" id="PF08240">
    <property type="entry name" value="ADH_N"/>
    <property type="match status" value="1"/>
</dbReference>
<name>A0A545T2V0_9GAMM</name>
<evidence type="ECO:0000259" key="1">
    <source>
        <dbReference type="SMART" id="SM00829"/>
    </source>
</evidence>
<dbReference type="InterPro" id="IPR036291">
    <property type="entry name" value="NAD(P)-bd_dom_sf"/>
</dbReference>
<dbReference type="InterPro" id="IPR002364">
    <property type="entry name" value="Quin_OxRdtase/zeta-crystal_CS"/>
</dbReference>
<dbReference type="Gene3D" id="3.40.50.720">
    <property type="entry name" value="NAD(P)-binding Rossmann-like Domain"/>
    <property type="match status" value="1"/>
</dbReference>
<dbReference type="Proteomes" id="UP000317839">
    <property type="component" value="Unassembled WGS sequence"/>
</dbReference>
<keyword evidence="3" id="KW-1185">Reference proteome</keyword>
<dbReference type="PROSITE" id="PS01162">
    <property type="entry name" value="QOR_ZETA_CRYSTAL"/>
    <property type="match status" value="1"/>
</dbReference>
<sequence>MKALIYRHFGPAENIQWVDGWPKPKLDPESVILQATAGGLNPKDILLRKGMFSKTLARDPLPRVSGMDVSGIVAEVGDQVTHIKVGDHVFGMTNHFSGGLHCEFAKLNQGEVAKAPLNIPLENASTVPLAALTALQALRDCGRLKSGQRVLINGASGGVGHFAVQIAKIFGAQVDAVCSHKNTHFVQSLGADTVHDYRLSPAHKIDAQFDLVFDVFGKMTRKAFSKQLLKSGIYVSTVPKLVNFWGEALGRLGISKVNRLVEVKSNAKDLSLLKGWIEQEQLVPFVEKVYPVEQAADAHRHIETKHTVGKICIKFD</sequence>
<dbReference type="RefSeq" id="WP_142943943.1">
    <property type="nucleotide sequence ID" value="NZ_VIKR01000006.1"/>
</dbReference>
<dbReference type="SMART" id="SM00829">
    <property type="entry name" value="PKS_ER"/>
    <property type="match status" value="1"/>
</dbReference>
<dbReference type="Gene3D" id="3.90.180.10">
    <property type="entry name" value="Medium-chain alcohol dehydrogenases, catalytic domain"/>
    <property type="match status" value="1"/>
</dbReference>
<evidence type="ECO:0000313" key="3">
    <source>
        <dbReference type="Proteomes" id="UP000317839"/>
    </source>
</evidence>
<dbReference type="AlphaFoldDB" id="A0A545T2V0"/>
<evidence type="ECO:0000313" key="2">
    <source>
        <dbReference type="EMBL" id="TQV71544.1"/>
    </source>
</evidence>
<dbReference type="InterPro" id="IPR011032">
    <property type="entry name" value="GroES-like_sf"/>
</dbReference>
<comment type="caution">
    <text evidence="2">The sequence shown here is derived from an EMBL/GenBank/DDBJ whole genome shotgun (WGS) entry which is preliminary data.</text>
</comment>
<dbReference type="GO" id="GO:0008270">
    <property type="term" value="F:zinc ion binding"/>
    <property type="evidence" value="ECO:0007669"/>
    <property type="project" value="InterPro"/>
</dbReference>
<accession>A0A545T2V0</accession>
<dbReference type="PANTHER" id="PTHR11695">
    <property type="entry name" value="ALCOHOL DEHYDROGENASE RELATED"/>
    <property type="match status" value="1"/>
</dbReference>
<dbReference type="InterPro" id="IPR013154">
    <property type="entry name" value="ADH-like_N"/>
</dbReference>
<dbReference type="OrthoDB" id="4190732at2"/>
<dbReference type="EMBL" id="VIKR01000006">
    <property type="protein sequence ID" value="TQV71544.1"/>
    <property type="molecule type" value="Genomic_DNA"/>
</dbReference>